<dbReference type="EMBL" id="JAAGOH010000007">
    <property type="protein sequence ID" value="NDY91182.1"/>
    <property type="molecule type" value="Genomic_DNA"/>
</dbReference>
<feature type="compositionally biased region" description="Low complexity" evidence="1">
    <location>
        <begin position="146"/>
        <end position="155"/>
    </location>
</feature>
<keyword evidence="3" id="KW-1185">Reference proteome</keyword>
<accession>A0A7C9TJI2</accession>
<feature type="region of interest" description="Disordered" evidence="1">
    <location>
        <begin position="206"/>
        <end position="232"/>
    </location>
</feature>
<gene>
    <name evidence="2" type="ORF">G3A44_08240</name>
</gene>
<dbReference type="AlphaFoldDB" id="A0A7C9TJI2"/>
<dbReference type="Proteomes" id="UP000484255">
    <property type="component" value="Unassembled WGS sequence"/>
</dbReference>
<sequence>MSSDNGSGGMLRRMVSLVAGNAPPRETGLPQDAGASQFASVEKAELKAMIERKRRNDFVRKREFDMLRRIRREGLTGDQVPLLDTNSRLDDPEIKPTQLPDSMLRSVKAKIDAIEKQMVGGAPTAPMPHTSRPEVMRPPMPGGGMPRAQAAAAASPRPPLPAADASLAPTRPMALPSTLPAEFIVGGEMVGSTRPMEFGDTHPVVSAPPAPSPKPAAVHASARPAPGMAPPTLQPERALTPTSAAAAAKSGQLLFSQTGVSEIEVSEIAHDHELDEPVIAFANADFAHCERLMVQLISRNGTRHTHVDTWLVLFDFYRATGQQARFDTLSGDYTQQFQRSTPQWFSLPKLVMEASAQQGQQRADGNGEVGWVCPSRLDQEGLAQLNSKLMQLPQPWVLDWRLLMLIEADTASRLQELFAQWARQTVEMRWLNSDRLLSVMQESTPVGVRDVDPAYWLSRLEALRLANRADQFDEVAIDYCVTYEVSPPSWEPAKCTVRLGDSKVDTHSAPLSVIGDPVTSLLESALTGDLHAITTLELSGQLSGDISAVLAVLDSRLGESTVLHISCALLIRVDFIAAGDLLNWVIAKRAEGRHISFTEVHRLVALMFGAMGIAEHATVRLRLS</sequence>
<name>A0A7C9TJI2_9BURK</name>
<protein>
    <submittedName>
        <fullName evidence="2">STAS domain-containing protein</fullName>
    </submittedName>
</protein>
<comment type="caution">
    <text evidence="2">The sequence shown here is derived from an EMBL/GenBank/DDBJ whole genome shotgun (WGS) entry which is preliminary data.</text>
</comment>
<organism evidence="2 3">
    <name type="scientific">Ideonella livida</name>
    <dbReference type="NCBI Taxonomy" id="2707176"/>
    <lineage>
        <taxon>Bacteria</taxon>
        <taxon>Pseudomonadati</taxon>
        <taxon>Pseudomonadota</taxon>
        <taxon>Betaproteobacteria</taxon>
        <taxon>Burkholderiales</taxon>
        <taxon>Sphaerotilaceae</taxon>
        <taxon>Ideonella</taxon>
    </lineage>
</organism>
<dbReference type="RefSeq" id="WP_163457031.1">
    <property type="nucleotide sequence ID" value="NZ_JAAGOH010000007.1"/>
</dbReference>
<evidence type="ECO:0000313" key="3">
    <source>
        <dbReference type="Proteomes" id="UP000484255"/>
    </source>
</evidence>
<evidence type="ECO:0000313" key="2">
    <source>
        <dbReference type="EMBL" id="NDY91182.1"/>
    </source>
</evidence>
<feature type="region of interest" description="Disordered" evidence="1">
    <location>
        <begin position="120"/>
        <end position="163"/>
    </location>
</feature>
<evidence type="ECO:0000256" key="1">
    <source>
        <dbReference type="SAM" id="MobiDB-lite"/>
    </source>
</evidence>
<proteinExistence type="predicted"/>
<reference evidence="2 3" key="1">
    <citation type="submission" date="2020-02" db="EMBL/GenBank/DDBJ databases">
        <title>Ideonella bacterium strain TBM-1.</title>
        <authorList>
            <person name="Chen W.-M."/>
        </authorList>
    </citation>
    <scope>NUCLEOTIDE SEQUENCE [LARGE SCALE GENOMIC DNA]</scope>
    <source>
        <strain evidence="2 3">TBM-1</strain>
    </source>
</reference>
<feature type="region of interest" description="Disordered" evidence="1">
    <location>
        <begin position="1"/>
        <end position="35"/>
    </location>
</feature>